<comment type="catalytic activity">
    <reaction evidence="3">
        <text>adenosylcob(III)inamide + GTP = adenosylcob(III)inamide phosphate + GDP + H(+)</text>
        <dbReference type="Rhea" id="RHEA:15765"/>
        <dbReference type="ChEBI" id="CHEBI:2480"/>
        <dbReference type="ChEBI" id="CHEBI:15378"/>
        <dbReference type="ChEBI" id="CHEBI:37565"/>
        <dbReference type="ChEBI" id="CHEBI:58189"/>
        <dbReference type="ChEBI" id="CHEBI:58502"/>
        <dbReference type="EC" id="2.7.1.156"/>
    </reaction>
</comment>
<dbReference type="Gene3D" id="3.40.50.300">
    <property type="entry name" value="P-loop containing nucleotide triphosphate hydrolases"/>
    <property type="match status" value="1"/>
</dbReference>
<feature type="binding site" evidence="16">
    <location>
        <position position="87"/>
    </location>
    <ligand>
        <name>GTP</name>
        <dbReference type="ChEBI" id="CHEBI:37565"/>
    </ligand>
</feature>
<dbReference type="GO" id="GO:0005525">
    <property type="term" value="F:GTP binding"/>
    <property type="evidence" value="ECO:0007669"/>
    <property type="project" value="UniProtKB-UniRule"/>
</dbReference>
<dbReference type="InterPro" id="IPR027417">
    <property type="entry name" value="P-loop_NTPase"/>
</dbReference>
<dbReference type="PIRSF" id="PIRSF006135">
    <property type="entry name" value="CobU"/>
    <property type="match status" value="1"/>
</dbReference>
<evidence type="ECO:0000256" key="6">
    <source>
        <dbReference type="ARBA" id="ARBA00005159"/>
    </source>
</evidence>
<comment type="catalytic activity">
    <reaction evidence="1 14">
        <text>adenosylcob(III)inamide + ATP = adenosylcob(III)inamide phosphate + ADP + H(+)</text>
        <dbReference type="Rhea" id="RHEA:15769"/>
        <dbReference type="ChEBI" id="CHEBI:2480"/>
        <dbReference type="ChEBI" id="CHEBI:15378"/>
        <dbReference type="ChEBI" id="CHEBI:30616"/>
        <dbReference type="ChEBI" id="CHEBI:58502"/>
        <dbReference type="ChEBI" id="CHEBI:456216"/>
        <dbReference type="EC" id="2.7.1.156"/>
    </reaction>
</comment>
<comment type="function">
    <text evidence="4 14">Catalyzes ATP-dependent phosphorylation of adenosylcobinamide and addition of GMP to adenosylcobinamide phosphate.</text>
</comment>
<dbReference type="GO" id="GO:0008820">
    <property type="term" value="F:cobinamide phosphate guanylyltransferase activity"/>
    <property type="evidence" value="ECO:0007669"/>
    <property type="project" value="UniProtKB-UniRule"/>
</dbReference>
<keyword evidence="13 14" id="KW-0342">GTP-binding</keyword>
<evidence type="ECO:0000256" key="1">
    <source>
        <dbReference type="ARBA" id="ARBA00000312"/>
    </source>
</evidence>
<evidence type="ECO:0000256" key="2">
    <source>
        <dbReference type="ARBA" id="ARBA00000711"/>
    </source>
</evidence>
<dbReference type="GO" id="GO:0009236">
    <property type="term" value="P:cobalamin biosynthetic process"/>
    <property type="evidence" value="ECO:0007669"/>
    <property type="project" value="UniProtKB-UniRule"/>
</dbReference>
<evidence type="ECO:0000313" key="17">
    <source>
        <dbReference type="EMBL" id="SEI88166.1"/>
    </source>
</evidence>
<evidence type="ECO:0000256" key="10">
    <source>
        <dbReference type="ARBA" id="ARBA00022741"/>
    </source>
</evidence>
<evidence type="ECO:0000256" key="8">
    <source>
        <dbReference type="ARBA" id="ARBA00022573"/>
    </source>
</evidence>
<dbReference type="CDD" id="cd00544">
    <property type="entry name" value="CobU"/>
    <property type="match status" value="1"/>
</dbReference>
<dbReference type="EC" id="2.7.1.156" evidence="14"/>
<evidence type="ECO:0000313" key="18">
    <source>
        <dbReference type="Proteomes" id="UP000182932"/>
    </source>
</evidence>
<evidence type="ECO:0000256" key="5">
    <source>
        <dbReference type="ARBA" id="ARBA00004692"/>
    </source>
</evidence>
<reference evidence="17 18" key="1">
    <citation type="submission" date="2016-10" db="EMBL/GenBank/DDBJ databases">
        <authorList>
            <person name="Varghese N."/>
            <person name="Submissions S."/>
        </authorList>
    </citation>
    <scope>NUCLEOTIDE SEQUENCE [LARGE SCALE GENOMIC DNA]</scope>
    <source>
        <strain evidence="17 18">FF3</strain>
    </source>
</reference>
<feature type="active site" description="GMP-histidine intermediate" evidence="15">
    <location>
        <position position="52"/>
    </location>
</feature>
<feature type="binding site" evidence="16">
    <location>
        <begin position="34"/>
        <end position="36"/>
    </location>
    <ligand>
        <name>GTP</name>
        <dbReference type="ChEBI" id="CHEBI:37565"/>
    </ligand>
</feature>
<dbReference type="RefSeq" id="WP_074835436.1">
    <property type="nucleotide sequence ID" value="NZ_FNYY01000002.1"/>
</dbReference>
<keyword evidence="12 14" id="KW-0067">ATP-binding</keyword>
<evidence type="ECO:0000256" key="13">
    <source>
        <dbReference type="ARBA" id="ARBA00023134"/>
    </source>
</evidence>
<dbReference type="PANTHER" id="PTHR34848">
    <property type="match status" value="1"/>
</dbReference>
<protein>
    <recommendedName>
        <fullName evidence="14">Bifunctional adenosylcobalamin biosynthesis protein</fullName>
        <ecNumber evidence="14">2.7.1.156</ecNumber>
        <ecNumber evidence="14">2.7.7.62</ecNumber>
    </recommendedName>
</protein>
<comment type="similarity">
    <text evidence="7 14">Belongs to the CobU/CobP family.</text>
</comment>
<feature type="binding site" evidence="16">
    <location>
        <begin position="9"/>
        <end position="16"/>
    </location>
    <ligand>
        <name>GTP</name>
        <dbReference type="ChEBI" id="CHEBI:37565"/>
    </ligand>
</feature>
<keyword evidence="8 14" id="KW-0169">Cobalamin biosynthesis</keyword>
<evidence type="ECO:0000256" key="16">
    <source>
        <dbReference type="PIRSR" id="PIRSR006135-2"/>
    </source>
</evidence>
<comment type="pathway">
    <text evidence="6 14">Cofactor biosynthesis; adenosylcobalamin biosynthesis; adenosylcobalamin from cob(II)yrinate a,c-diamide: step 5/7.</text>
</comment>
<dbReference type="EC" id="2.7.7.62" evidence="14"/>
<dbReference type="SUPFAM" id="SSF52540">
    <property type="entry name" value="P-loop containing nucleoside triphosphate hydrolases"/>
    <property type="match status" value="1"/>
</dbReference>
<dbReference type="NCBIfam" id="NF004469">
    <property type="entry name" value="PRK05800.1"/>
    <property type="match status" value="1"/>
</dbReference>
<sequence>MYKSILITGGARSGKSTLAERKALAPCGRAVYIATAEIWPGDTEMAERIARHQARRGADWHNLHAPRDLCAALRGSDSAGGPPRLVDCLTLWMTNLLLAEADWRAEVRALAAETARQEAPVIFVTNEVGMGIVPENALARRFRDAAGWMNQAMAEACDEVWLAVAGYPTRVKPNEHTF</sequence>
<proteinExistence type="inferred from homology"/>
<evidence type="ECO:0000256" key="14">
    <source>
        <dbReference type="PIRNR" id="PIRNR006135"/>
    </source>
</evidence>
<name>A0A975W7N3_9RHOB</name>
<evidence type="ECO:0000256" key="3">
    <source>
        <dbReference type="ARBA" id="ARBA00001522"/>
    </source>
</evidence>
<dbReference type="EMBL" id="FNYY01000002">
    <property type="protein sequence ID" value="SEI88166.1"/>
    <property type="molecule type" value="Genomic_DNA"/>
</dbReference>
<evidence type="ECO:0000256" key="4">
    <source>
        <dbReference type="ARBA" id="ARBA00003889"/>
    </source>
</evidence>
<dbReference type="Proteomes" id="UP000182932">
    <property type="component" value="Unassembled WGS sequence"/>
</dbReference>
<dbReference type="GO" id="GO:0005524">
    <property type="term" value="F:ATP binding"/>
    <property type="evidence" value="ECO:0007669"/>
    <property type="project" value="UniProtKB-UniRule"/>
</dbReference>
<evidence type="ECO:0000256" key="11">
    <source>
        <dbReference type="ARBA" id="ARBA00022777"/>
    </source>
</evidence>
<evidence type="ECO:0000256" key="7">
    <source>
        <dbReference type="ARBA" id="ARBA00007490"/>
    </source>
</evidence>
<evidence type="ECO:0000256" key="12">
    <source>
        <dbReference type="ARBA" id="ARBA00022840"/>
    </source>
</evidence>
<keyword evidence="9 14" id="KW-0808">Transferase</keyword>
<organism evidence="17 18">
    <name type="scientific">Marinovum algicola</name>
    <dbReference type="NCBI Taxonomy" id="42444"/>
    <lineage>
        <taxon>Bacteria</taxon>
        <taxon>Pseudomonadati</taxon>
        <taxon>Pseudomonadota</taxon>
        <taxon>Alphaproteobacteria</taxon>
        <taxon>Rhodobacterales</taxon>
        <taxon>Roseobacteraceae</taxon>
        <taxon>Marinovum</taxon>
    </lineage>
</organism>
<comment type="catalytic activity">
    <reaction evidence="2 14">
        <text>adenosylcob(III)inamide phosphate + GTP + H(+) = adenosylcob(III)inamide-GDP + diphosphate</text>
        <dbReference type="Rhea" id="RHEA:22712"/>
        <dbReference type="ChEBI" id="CHEBI:15378"/>
        <dbReference type="ChEBI" id="CHEBI:33019"/>
        <dbReference type="ChEBI" id="CHEBI:37565"/>
        <dbReference type="ChEBI" id="CHEBI:58502"/>
        <dbReference type="ChEBI" id="CHEBI:60487"/>
        <dbReference type="EC" id="2.7.7.62"/>
    </reaction>
</comment>
<dbReference type="GO" id="GO:0043752">
    <property type="term" value="F:adenosylcobinamide kinase activity"/>
    <property type="evidence" value="ECO:0007669"/>
    <property type="project" value="UniProtKB-EC"/>
</dbReference>
<dbReference type="Pfam" id="PF02283">
    <property type="entry name" value="CobU"/>
    <property type="match status" value="1"/>
</dbReference>
<keyword evidence="10 14" id="KW-0547">Nucleotide-binding</keyword>
<dbReference type="InterPro" id="IPR003203">
    <property type="entry name" value="CobU/CobP"/>
</dbReference>
<keyword evidence="11 14" id="KW-0418">Kinase</keyword>
<comment type="caution">
    <text evidence="17">The sequence shown here is derived from an EMBL/GenBank/DDBJ whole genome shotgun (WGS) entry which is preliminary data.</text>
</comment>
<keyword evidence="17" id="KW-0548">Nucleotidyltransferase</keyword>
<dbReference type="AlphaFoldDB" id="A0A975W7N3"/>
<keyword evidence="18" id="KW-1185">Reference proteome</keyword>
<evidence type="ECO:0000256" key="9">
    <source>
        <dbReference type="ARBA" id="ARBA00022679"/>
    </source>
</evidence>
<gene>
    <name evidence="17" type="ORF">SAMN04487940_102276</name>
</gene>
<evidence type="ECO:0000256" key="15">
    <source>
        <dbReference type="PIRSR" id="PIRSR006135-1"/>
    </source>
</evidence>
<dbReference type="GeneID" id="80817136"/>
<comment type="pathway">
    <text evidence="5 14">Cofactor biosynthesis; adenosylcobalamin biosynthesis; adenosylcobalamin from cob(II)yrinate a,c-diamide: step 6/7.</text>
</comment>
<dbReference type="PANTHER" id="PTHR34848:SF1">
    <property type="entry name" value="BIFUNCTIONAL ADENOSYLCOBALAMIN BIOSYNTHESIS PROTEIN COBU"/>
    <property type="match status" value="1"/>
</dbReference>
<accession>A0A975W7N3</accession>